<keyword evidence="3" id="KW-1185">Reference proteome</keyword>
<organism evidence="2 3">
    <name type="scientific">Phascolomyces articulosus</name>
    <dbReference type="NCBI Taxonomy" id="60185"/>
    <lineage>
        <taxon>Eukaryota</taxon>
        <taxon>Fungi</taxon>
        <taxon>Fungi incertae sedis</taxon>
        <taxon>Mucoromycota</taxon>
        <taxon>Mucoromycotina</taxon>
        <taxon>Mucoromycetes</taxon>
        <taxon>Mucorales</taxon>
        <taxon>Lichtheimiaceae</taxon>
        <taxon>Phascolomyces</taxon>
    </lineage>
</organism>
<reference evidence="2" key="2">
    <citation type="submission" date="2023-02" db="EMBL/GenBank/DDBJ databases">
        <authorList>
            <consortium name="DOE Joint Genome Institute"/>
            <person name="Mondo S.J."/>
            <person name="Chang Y."/>
            <person name="Wang Y."/>
            <person name="Ahrendt S."/>
            <person name="Andreopoulos W."/>
            <person name="Barry K."/>
            <person name="Beard J."/>
            <person name="Benny G.L."/>
            <person name="Blankenship S."/>
            <person name="Bonito G."/>
            <person name="Cuomo C."/>
            <person name="Desiro A."/>
            <person name="Gervers K.A."/>
            <person name="Hundley H."/>
            <person name="Kuo A."/>
            <person name="LaButti K."/>
            <person name="Lang B.F."/>
            <person name="Lipzen A."/>
            <person name="O'Donnell K."/>
            <person name="Pangilinan J."/>
            <person name="Reynolds N."/>
            <person name="Sandor L."/>
            <person name="Smith M.W."/>
            <person name="Tsang A."/>
            <person name="Grigoriev I.V."/>
            <person name="Stajich J.E."/>
            <person name="Spatafora J.W."/>
        </authorList>
    </citation>
    <scope>NUCLEOTIDE SEQUENCE</scope>
    <source>
        <strain evidence="2">RSA 2281</strain>
    </source>
</reference>
<proteinExistence type="predicted"/>
<dbReference type="Proteomes" id="UP001209540">
    <property type="component" value="Unassembled WGS sequence"/>
</dbReference>
<evidence type="ECO:0000313" key="3">
    <source>
        <dbReference type="Proteomes" id="UP001209540"/>
    </source>
</evidence>
<feature type="compositionally biased region" description="Basic and acidic residues" evidence="1">
    <location>
        <begin position="19"/>
        <end position="31"/>
    </location>
</feature>
<reference evidence="2" key="1">
    <citation type="journal article" date="2022" name="IScience">
        <title>Evolution of zygomycete secretomes and the origins of terrestrial fungal ecologies.</title>
        <authorList>
            <person name="Chang Y."/>
            <person name="Wang Y."/>
            <person name="Mondo S."/>
            <person name="Ahrendt S."/>
            <person name="Andreopoulos W."/>
            <person name="Barry K."/>
            <person name="Beard J."/>
            <person name="Benny G.L."/>
            <person name="Blankenship S."/>
            <person name="Bonito G."/>
            <person name="Cuomo C."/>
            <person name="Desiro A."/>
            <person name="Gervers K.A."/>
            <person name="Hundley H."/>
            <person name="Kuo A."/>
            <person name="LaButti K."/>
            <person name="Lang B.F."/>
            <person name="Lipzen A."/>
            <person name="O'Donnell K."/>
            <person name="Pangilinan J."/>
            <person name="Reynolds N."/>
            <person name="Sandor L."/>
            <person name="Smith M.E."/>
            <person name="Tsang A."/>
            <person name="Grigoriev I.V."/>
            <person name="Stajich J.E."/>
            <person name="Spatafora J.W."/>
        </authorList>
    </citation>
    <scope>NUCLEOTIDE SEQUENCE</scope>
    <source>
        <strain evidence="2">RSA 2281</strain>
    </source>
</reference>
<feature type="region of interest" description="Disordered" evidence="1">
    <location>
        <begin position="17"/>
        <end position="47"/>
    </location>
</feature>
<dbReference type="EMBL" id="JAIXMP010000001">
    <property type="protein sequence ID" value="KAI9278327.1"/>
    <property type="molecule type" value="Genomic_DNA"/>
</dbReference>
<protein>
    <submittedName>
        <fullName evidence="2">Uncharacterized protein</fullName>
    </submittedName>
</protein>
<gene>
    <name evidence="2" type="ORF">BDA99DRAFT_567093</name>
</gene>
<name>A0AAD5KYD1_9FUNG</name>
<accession>A0AAD5KYD1</accession>
<sequence>MRNQKWRIQKTKWNQWRNKKTEDLKDESETKEPEEEPEAKKKTSPVDQLMNDVERYKNRVMWSRDTHFLRLSCHWILNDRTTHEETVFQFFMVSKRWRSFFFVPCVLPYTNVLDGGGNVFAATLPSFIMMEKVTPYLTNMDSRGLMPEKVKKKYRSILENANLD</sequence>
<evidence type="ECO:0000313" key="2">
    <source>
        <dbReference type="EMBL" id="KAI9278327.1"/>
    </source>
</evidence>
<evidence type="ECO:0000256" key="1">
    <source>
        <dbReference type="SAM" id="MobiDB-lite"/>
    </source>
</evidence>
<dbReference type="AlphaFoldDB" id="A0AAD5KYD1"/>
<comment type="caution">
    <text evidence="2">The sequence shown here is derived from an EMBL/GenBank/DDBJ whole genome shotgun (WGS) entry which is preliminary data.</text>
</comment>